<evidence type="ECO:0008006" key="3">
    <source>
        <dbReference type="Google" id="ProtNLM"/>
    </source>
</evidence>
<dbReference type="Proteomes" id="UP000634522">
    <property type="component" value="Unassembled WGS sequence"/>
</dbReference>
<reference evidence="1 2" key="1">
    <citation type="submission" date="2019-12" db="EMBL/GenBank/DDBJ databases">
        <title>Comparative genomics gives insights into the taxonomy of the Azoarcus-Aromatoleum group and reveals separate origins of nif in the plant-associated Azoarcus and non-plant-associated Aromatoleum sub-groups.</title>
        <authorList>
            <person name="Lafos M."/>
            <person name="Maluk M."/>
            <person name="Batista M."/>
            <person name="Junghare M."/>
            <person name="Carmona M."/>
            <person name="Faoro H."/>
            <person name="Cruz L.M."/>
            <person name="Battistoni F."/>
            <person name="De Souza E."/>
            <person name="Pedrosa F."/>
            <person name="Chen W.-M."/>
            <person name="Poole P.S."/>
            <person name="Dixon R.A."/>
            <person name="James E.K."/>
        </authorList>
    </citation>
    <scope>NUCLEOTIDE SEQUENCE [LARGE SCALE GENOMIC DNA]</scope>
    <source>
        <strain evidence="1 2">T</strain>
    </source>
</reference>
<accession>A0ABX1NN38</accession>
<comment type="caution">
    <text evidence="1">The sequence shown here is derived from an EMBL/GenBank/DDBJ whole genome shotgun (WGS) entry which is preliminary data.</text>
</comment>
<dbReference type="RefSeq" id="WP_169143280.1">
    <property type="nucleotide sequence ID" value="NZ_WTVS01000098.1"/>
</dbReference>
<keyword evidence="2" id="KW-1185">Reference proteome</keyword>
<name>A0ABX1NN38_9RHOO</name>
<sequence>MITPQLRTAKDRHMVAVLDRLATDTQYALIKGRPQARKLIEAVVRGRHARDKRDELTRIQEFMQFFVGAYALESAIDDGELNEAADWIMWSLADDIRDDQVQDLEPGRIQGFLDIPVLCNWPPMADAITVWLTNFYYYARRRAALRNIGEALWGLSRAWLDILNRERFHIPSTRLGAMMLGWAAQENEILAADLTPVLEKLATDQDIPFQARTTLAVALATRSGRFSKVAPEIWAQGALGDLGKALLPHERLQMLTVVLSHNYDDATFDQALREIDLIPPRTDAPSRASVANYREMDAMPDLALALCTVPLNRGDIDGLVAVLERWYRVDTKYGRHGKSNVIVFAPFFASGFRALGGGKLIQSAEDPQQLLERVASAANIFYSTSNSVIGADNSALHVPDRFGVPEEAHAAPFEEALGSAFCPAALAGELADFPVEGVAQLQLAARAYPVQAVQLQCLGRTWPIVASLQPPLRDRPIRRVVVWSGAGSMSEAMEAEAVQMIFERSGAKVEVHAPEVTTVDDFLGVYRDPDIDLLWVMSHGEYDHWAPKNVAVQIGHSRTFIQLDDLLDEAPRADGRRLVVFNVCDGARFEELGALPRVGFAPALASSHQAVISQLWPAKGWAAAAFGALLAARLANGLSFFTAFSDVLGTIRRPREDLAHHLADAVGAWIGMCDRIVHSGEDFENFALSSSPAFFQ</sequence>
<gene>
    <name evidence="1" type="ORF">GPA27_25610</name>
</gene>
<organism evidence="1 2">
    <name type="scientific">Aromatoleum toluolicum</name>
    <dbReference type="NCBI Taxonomy" id="90060"/>
    <lineage>
        <taxon>Bacteria</taxon>
        <taxon>Pseudomonadati</taxon>
        <taxon>Pseudomonadota</taxon>
        <taxon>Betaproteobacteria</taxon>
        <taxon>Rhodocyclales</taxon>
        <taxon>Rhodocyclaceae</taxon>
        <taxon>Aromatoleum</taxon>
    </lineage>
</organism>
<dbReference type="EMBL" id="WTVS01000098">
    <property type="protein sequence ID" value="NMG00765.1"/>
    <property type="molecule type" value="Genomic_DNA"/>
</dbReference>
<proteinExistence type="predicted"/>
<evidence type="ECO:0000313" key="2">
    <source>
        <dbReference type="Proteomes" id="UP000634522"/>
    </source>
</evidence>
<protein>
    <recommendedName>
        <fullName evidence="3">CHAT domain-containing protein</fullName>
    </recommendedName>
</protein>
<evidence type="ECO:0000313" key="1">
    <source>
        <dbReference type="EMBL" id="NMG00765.1"/>
    </source>
</evidence>